<feature type="domain" description="XdhC Rossmann" evidence="2">
    <location>
        <begin position="219"/>
        <end position="353"/>
    </location>
</feature>
<dbReference type="OrthoDB" id="9773039at2"/>
<evidence type="ECO:0000259" key="2">
    <source>
        <dbReference type="Pfam" id="PF13478"/>
    </source>
</evidence>
<keyword evidence="4" id="KW-1185">Reference proteome</keyword>
<gene>
    <name evidence="3" type="ORF">SAMN05421852_10760</name>
</gene>
<sequence length="375" mass="41012">MVGNKVIADAIEDARRSGTQIALATVVRVTGSAYRREGAKMLVDKNKNTLGVISGGCLEQDVTEVAQQAMEEGRPVLKQYVLDEDLVWGLGLGCPGTVEVYIEPLTFAEITENDQGTKSISSPLDAWITCLKQEQMGVLSTILKAPSELHISLGSRLFIPEHGDPIGSLDHDELNRKVLELAREKFKSLNPKSETCSVRLSSGESIDIFLDVNVSPTELIIFGAGHDAIPLSSFSLQLGFKTTVVDPRPAYATHERFPRANIILADSGSLQERVHIGSRTYVVIMNHHLERDRACLSFALNFNTPYIGVLGPRSRCMKLLENVDQFVHVYNPVGLDIGAESSEEVAISILAEILAIRNNCSGGFLHGRLKIHDPT</sequence>
<proteinExistence type="predicted"/>
<dbReference type="Pfam" id="PF02625">
    <property type="entry name" value="XdhC_CoxI"/>
    <property type="match status" value="1"/>
</dbReference>
<reference evidence="3 4" key="1">
    <citation type="submission" date="2016-10" db="EMBL/GenBank/DDBJ databases">
        <authorList>
            <person name="de Groot N.N."/>
        </authorList>
    </citation>
    <scope>NUCLEOTIDE SEQUENCE [LARGE SCALE GENOMIC DNA]</scope>
    <source>
        <strain evidence="3 4">DSM 44778</strain>
    </source>
</reference>
<organism evidence="3 4">
    <name type="scientific">Thermoflavimicrobium dichotomicum</name>
    <dbReference type="NCBI Taxonomy" id="46223"/>
    <lineage>
        <taxon>Bacteria</taxon>
        <taxon>Bacillati</taxon>
        <taxon>Bacillota</taxon>
        <taxon>Bacilli</taxon>
        <taxon>Bacillales</taxon>
        <taxon>Thermoactinomycetaceae</taxon>
        <taxon>Thermoflavimicrobium</taxon>
    </lineage>
</organism>
<dbReference type="PANTHER" id="PTHR30388:SF6">
    <property type="entry name" value="XANTHINE DEHYDROGENASE SUBUNIT A-RELATED"/>
    <property type="match status" value="1"/>
</dbReference>
<dbReference type="InterPro" id="IPR027051">
    <property type="entry name" value="XdhC_Rossmann_dom"/>
</dbReference>
<feature type="domain" description="XdhC- CoxI" evidence="1">
    <location>
        <begin position="15"/>
        <end position="80"/>
    </location>
</feature>
<dbReference type="EMBL" id="FORR01000007">
    <property type="protein sequence ID" value="SFJ30146.1"/>
    <property type="molecule type" value="Genomic_DNA"/>
</dbReference>
<dbReference type="InterPro" id="IPR052698">
    <property type="entry name" value="MoCofactor_Util/Proc"/>
</dbReference>
<dbReference type="RefSeq" id="WP_093229636.1">
    <property type="nucleotide sequence ID" value="NZ_FORR01000007.1"/>
</dbReference>
<name>A0A1I3QAL0_9BACL</name>
<dbReference type="STRING" id="46223.SAMN05421852_10760"/>
<dbReference type="Gene3D" id="3.40.50.720">
    <property type="entry name" value="NAD(P)-binding Rossmann-like Domain"/>
    <property type="match status" value="1"/>
</dbReference>
<evidence type="ECO:0000313" key="4">
    <source>
        <dbReference type="Proteomes" id="UP000199545"/>
    </source>
</evidence>
<dbReference type="PANTHER" id="PTHR30388">
    <property type="entry name" value="ALDEHYDE OXIDOREDUCTASE MOLYBDENUM COFACTOR ASSEMBLY PROTEIN"/>
    <property type="match status" value="1"/>
</dbReference>
<dbReference type="AlphaFoldDB" id="A0A1I3QAL0"/>
<evidence type="ECO:0000259" key="1">
    <source>
        <dbReference type="Pfam" id="PF02625"/>
    </source>
</evidence>
<dbReference type="Pfam" id="PF13478">
    <property type="entry name" value="XdhC_C"/>
    <property type="match status" value="1"/>
</dbReference>
<dbReference type="InterPro" id="IPR003777">
    <property type="entry name" value="XdhC_CoxI"/>
</dbReference>
<dbReference type="Proteomes" id="UP000199545">
    <property type="component" value="Unassembled WGS sequence"/>
</dbReference>
<evidence type="ECO:0000313" key="3">
    <source>
        <dbReference type="EMBL" id="SFJ30146.1"/>
    </source>
</evidence>
<protein>
    <submittedName>
        <fullName evidence="3">Xanthine and CO dehydrogenase maturation factor, XdhC/CoxF family</fullName>
    </submittedName>
</protein>
<accession>A0A1I3QAL0</accession>